<protein>
    <submittedName>
        <fullName evidence="1">Uncharacterized protein</fullName>
    </submittedName>
</protein>
<gene>
    <name evidence="1" type="ordered locus">Pcar_3208</name>
</gene>
<evidence type="ECO:0000313" key="2">
    <source>
        <dbReference type="Proteomes" id="UP000002534"/>
    </source>
</evidence>
<dbReference type="STRING" id="338963.Pcar_3208"/>
<reference evidence="2" key="1">
    <citation type="submission" date="2005-10" db="EMBL/GenBank/DDBJ databases">
        <title>Complete sequence of Pelobacter carbinolicus DSM 2380.</title>
        <authorList>
            <person name="Copeland A."/>
            <person name="Lucas S."/>
            <person name="Lapidus A."/>
            <person name="Barry K."/>
            <person name="Detter J.C."/>
            <person name="Glavina T."/>
            <person name="Hammon N."/>
            <person name="Israni S."/>
            <person name="Pitluck S."/>
            <person name="Chertkov O."/>
            <person name="Schmutz J."/>
            <person name="Larimer F."/>
            <person name="Land M."/>
            <person name="Kyrpides N."/>
            <person name="Ivanova N."/>
            <person name="Richardson P."/>
        </authorList>
    </citation>
    <scope>NUCLEOTIDE SEQUENCE [LARGE SCALE GENOMIC DNA]</scope>
    <source>
        <strain evidence="2">DSM 2380 / NBRC 103641 / GraBd1</strain>
    </source>
</reference>
<keyword evidence="2" id="KW-1185">Reference proteome</keyword>
<dbReference type="KEGG" id="pca:Pcar_3208"/>
<organism evidence="1 2">
    <name type="scientific">Syntrophotalea carbinolica (strain DSM 2380 / NBRC 103641 / GraBd1)</name>
    <name type="common">Pelobacter carbinolicus</name>
    <dbReference type="NCBI Taxonomy" id="338963"/>
    <lineage>
        <taxon>Bacteria</taxon>
        <taxon>Pseudomonadati</taxon>
        <taxon>Thermodesulfobacteriota</taxon>
        <taxon>Desulfuromonadia</taxon>
        <taxon>Desulfuromonadales</taxon>
        <taxon>Syntrophotaleaceae</taxon>
        <taxon>Syntrophotalea</taxon>
    </lineage>
</organism>
<evidence type="ECO:0000313" key="1">
    <source>
        <dbReference type="EMBL" id="ABI81828.1"/>
    </source>
</evidence>
<dbReference type="HOGENOM" id="CLU_2918588_0_0_7"/>
<dbReference type="EMBL" id="CP000142">
    <property type="protein sequence ID" value="ABI81828.1"/>
    <property type="molecule type" value="Genomic_DNA"/>
</dbReference>
<name>Q0C6V9_SYNC1</name>
<dbReference type="Proteomes" id="UP000002534">
    <property type="component" value="Chromosome"/>
</dbReference>
<reference evidence="1 2" key="2">
    <citation type="journal article" date="2012" name="BMC Genomics">
        <title>The genome of Pelobacter carbinolicus reveals surprising metabolic capabilities and physiological features.</title>
        <authorList>
            <person name="Aklujkar M."/>
            <person name="Haveman S.A."/>
            <person name="Didonato R.Jr."/>
            <person name="Chertkov O."/>
            <person name="Han C.S."/>
            <person name="Land M.L."/>
            <person name="Brown P."/>
            <person name="Lovley D.R."/>
        </authorList>
    </citation>
    <scope>NUCLEOTIDE SEQUENCE [LARGE SCALE GENOMIC DNA]</scope>
    <source>
        <strain evidence="2">DSM 2380 / NBRC 103641 / GraBd1</strain>
    </source>
</reference>
<dbReference type="AlphaFoldDB" id="Q0C6V9"/>
<accession>Q0C6V9</accession>
<proteinExistence type="predicted"/>
<sequence>MRPLLMHSPICNNVPGGLRRNISGLPEMAQNEVARFTVQVTRRRVADRIALIPNPEGKYIR</sequence>